<dbReference type="AlphaFoldDB" id="A0A9J6R9Q8"/>
<dbReference type="RefSeq" id="WP_268778790.1">
    <property type="nucleotide sequence ID" value="NZ_JAPRAT010000003.1"/>
</dbReference>
<gene>
    <name evidence="1" type="ORF">OWO01_02195</name>
</gene>
<protein>
    <submittedName>
        <fullName evidence="1">Uncharacterized protein</fullName>
    </submittedName>
</protein>
<evidence type="ECO:0000313" key="2">
    <source>
        <dbReference type="Proteomes" id="UP001084197"/>
    </source>
</evidence>
<accession>A0A9J6R9Q8</accession>
<sequence>MGLFGSKDDDKKMTKDEKQMQKFMEKYQLEDLDEKDLQVLKRVANDLVGNGLFKMGMALSFAKAEEQAKVTYLSAIVEQNWMMIRQLGRLNKNIEKLNKNG</sequence>
<dbReference type="EMBL" id="JAPRAT010000003">
    <property type="protein sequence ID" value="MCZ0702020.1"/>
    <property type="molecule type" value="Genomic_DNA"/>
</dbReference>
<reference evidence="1" key="1">
    <citation type="submission" date="2022-11" db="EMBL/GenBank/DDBJ databases">
        <title>WGS of Natronobacillus azotifigens 24KS-1, an anaerobic diazotrophic haloalkaliphile from soda-rich habitats.</title>
        <authorList>
            <person name="Sorokin D.Y."/>
            <person name="Merkel A.Y."/>
        </authorList>
    </citation>
    <scope>NUCLEOTIDE SEQUENCE</scope>
    <source>
        <strain evidence="1">24KS-1</strain>
    </source>
</reference>
<organism evidence="1 2">
    <name type="scientific">Natronobacillus azotifigens</name>
    <dbReference type="NCBI Taxonomy" id="472978"/>
    <lineage>
        <taxon>Bacteria</taxon>
        <taxon>Bacillati</taxon>
        <taxon>Bacillota</taxon>
        <taxon>Bacilli</taxon>
        <taxon>Bacillales</taxon>
        <taxon>Bacillaceae</taxon>
        <taxon>Natronobacillus</taxon>
    </lineage>
</organism>
<dbReference type="Proteomes" id="UP001084197">
    <property type="component" value="Unassembled WGS sequence"/>
</dbReference>
<proteinExistence type="predicted"/>
<evidence type="ECO:0000313" key="1">
    <source>
        <dbReference type="EMBL" id="MCZ0702020.1"/>
    </source>
</evidence>
<keyword evidence="2" id="KW-1185">Reference proteome</keyword>
<name>A0A9J6R9Q8_9BACI</name>
<comment type="caution">
    <text evidence="1">The sequence shown here is derived from an EMBL/GenBank/DDBJ whole genome shotgun (WGS) entry which is preliminary data.</text>
</comment>